<dbReference type="EMBL" id="GBHO01020176">
    <property type="protein sequence ID" value="JAG23428.1"/>
    <property type="molecule type" value="Transcribed_RNA"/>
</dbReference>
<dbReference type="PROSITE" id="PS00194">
    <property type="entry name" value="THIOREDOXIN_1"/>
    <property type="match status" value="1"/>
</dbReference>
<name>A0A0A9XX35_LYGHE</name>
<evidence type="ECO:0000256" key="7">
    <source>
        <dbReference type="SAM" id="SignalP"/>
    </source>
</evidence>
<dbReference type="PANTHER" id="PTHR46426:SF1">
    <property type="entry name" value="PROTEIN DISULFIDE-ISOMERASE TMX3"/>
    <property type="match status" value="1"/>
</dbReference>
<dbReference type="GO" id="GO:0005789">
    <property type="term" value="C:endoplasmic reticulum membrane"/>
    <property type="evidence" value="ECO:0007669"/>
    <property type="project" value="UniProtKB-SubCell"/>
</dbReference>
<dbReference type="AlphaFoldDB" id="A0A0A9XX35"/>
<proteinExistence type="predicted"/>
<evidence type="ECO:0000259" key="8">
    <source>
        <dbReference type="PROSITE" id="PS51352"/>
    </source>
</evidence>
<evidence type="ECO:0000256" key="2">
    <source>
        <dbReference type="ARBA" id="ARBA00022692"/>
    </source>
</evidence>
<sequence length="427" mass="49325">MNIVFATILVVAVMLSVSTASRVLELSDRFLEIKKEGHWLLMFYAPWCAHCKRLEPVWAHVAQSLYHTNIRVGKVDCTKYTTVASTLGISGYPTIMFLKGDEKDFVFRGDRTKDEIIHFALRVHGPPVQQITRHESLDNLKATKRIFFVYVGQFEGPLWEHFYDVAERFQPYSYFYAATHDLTKKHLAIPELPAVFVYKEESHYLYDGDHDPKLLNSSLTEWVNAERFATFVKVTKGNFHQYLQTNKYLVLAVVEENKLEEIPEHHAIFRDTIKSVIMNHRDKFHRWFQFGWVATPDLANSIAMSDIPTPYLIVVNSSTNHHHIPDDEPHTLSEDAIHDFLHSILNDTAPVYGGNSLPVKIYRTYFNARTSLGEMWRGNPVLTTVLFGLPMGFLSLICYSIFCSDIMDADEEEEVITGEEYLHEKKE</sequence>
<reference evidence="9" key="2">
    <citation type="submission" date="2014-07" db="EMBL/GenBank/DDBJ databases">
        <authorList>
            <person name="Hull J."/>
        </authorList>
    </citation>
    <scope>NUCLEOTIDE SEQUENCE</scope>
</reference>
<dbReference type="PANTHER" id="PTHR46426">
    <property type="entry name" value="PROTEIN DISULFIDE-ISOMERASE TMX3"/>
    <property type="match status" value="1"/>
</dbReference>
<dbReference type="Pfam" id="PF00085">
    <property type="entry name" value="Thioredoxin"/>
    <property type="match status" value="1"/>
</dbReference>
<dbReference type="PROSITE" id="PS51352">
    <property type="entry name" value="THIOREDOXIN_2"/>
    <property type="match status" value="1"/>
</dbReference>
<feature type="domain" description="Thioredoxin" evidence="8">
    <location>
        <begin position="6"/>
        <end position="125"/>
    </location>
</feature>
<dbReference type="EMBL" id="GDHC01000604">
    <property type="protein sequence ID" value="JAQ18025.1"/>
    <property type="molecule type" value="Transcribed_RNA"/>
</dbReference>
<dbReference type="SMR" id="A0A0A9XX35"/>
<keyword evidence="7" id="KW-0732">Signal</keyword>
<feature type="signal peptide" evidence="7">
    <location>
        <begin position="1"/>
        <end position="20"/>
    </location>
</feature>
<dbReference type="InterPro" id="IPR036249">
    <property type="entry name" value="Thioredoxin-like_sf"/>
</dbReference>
<evidence type="ECO:0000256" key="6">
    <source>
        <dbReference type="SAM" id="Phobius"/>
    </source>
</evidence>
<feature type="transmembrane region" description="Helical" evidence="6">
    <location>
        <begin position="381"/>
        <end position="402"/>
    </location>
</feature>
<evidence type="ECO:0000313" key="9">
    <source>
        <dbReference type="EMBL" id="JAG23428.1"/>
    </source>
</evidence>
<protein>
    <submittedName>
        <fullName evidence="9">Protein disulfide-isomerase TMX3</fullName>
    </submittedName>
</protein>
<keyword evidence="4 6" id="KW-0472">Membrane</keyword>
<gene>
    <name evidence="9" type="primary">tmx3_0</name>
    <name evidence="9" type="ORF">CM83_36633</name>
    <name evidence="10" type="ORF">g.45517</name>
</gene>
<dbReference type="GO" id="GO:0016853">
    <property type="term" value="F:isomerase activity"/>
    <property type="evidence" value="ECO:0007669"/>
    <property type="project" value="UniProtKB-KW"/>
</dbReference>
<evidence type="ECO:0000313" key="10">
    <source>
        <dbReference type="EMBL" id="JAQ18025.1"/>
    </source>
</evidence>
<dbReference type="Gene3D" id="3.40.30.10">
    <property type="entry name" value="Glutaredoxin"/>
    <property type="match status" value="3"/>
</dbReference>
<dbReference type="SUPFAM" id="SSF52833">
    <property type="entry name" value="Thioredoxin-like"/>
    <property type="match status" value="2"/>
</dbReference>
<dbReference type="CDD" id="cd02981">
    <property type="entry name" value="PDI_b_family"/>
    <property type="match status" value="1"/>
</dbReference>
<dbReference type="PRINTS" id="PR00421">
    <property type="entry name" value="THIOREDOXIN"/>
</dbReference>
<evidence type="ECO:0000256" key="5">
    <source>
        <dbReference type="ARBA" id="ARBA00045246"/>
    </source>
</evidence>
<comment type="subcellular location">
    <subcellularLocation>
        <location evidence="1">Endoplasmic reticulum membrane</location>
        <topology evidence="1">Single-pass membrane protein</topology>
    </subcellularLocation>
</comment>
<organism evidence="9">
    <name type="scientific">Lygus hesperus</name>
    <name type="common">Western plant bug</name>
    <dbReference type="NCBI Taxonomy" id="30085"/>
    <lineage>
        <taxon>Eukaryota</taxon>
        <taxon>Metazoa</taxon>
        <taxon>Ecdysozoa</taxon>
        <taxon>Arthropoda</taxon>
        <taxon>Hexapoda</taxon>
        <taxon>Insecta</taxon>
        <taxon>Pterygota</taxon>
        <taxon>Neoptera</taxon>
        <taxon>Paraneoptera</taxon>
        <taxon>Hemiptera</taxon>
        <taxon>Heteroptera</taxon>
        <taxon>Panheteroptera</taxon>
        <taxon>Cimicomorpha</taxon>
        <taxon>Miridae</taxon>
        <taxon>Mirini</taxon>
        <taxon>Lygus</taxon>
    </lineage>
</organism>
<evidence type="ECO:0000256" key="4">
    <source>
        <dbReference type="ARBA" id="ARBA00023136"/>
    </source>
</evidence>
<dbReference type="InterPro" id="IPR017937">
    <property type="entry name" value="Thioredoxin_CS"/>
</dbReference>
<dbReference type="FunFam" id="3.40.30.10:FF:000300">
    <property type="entry name" value="Blast:Protein disulfide-isomerase TMX3"/>
    <property type="match status" value="1"/>
</dbReference>
<reference evidence="9" key="1">
    <citation type="journal article" date="2014" name="PLoS ONE">
        <title>Transcriptome-Based Identification of ABC Transporters in the Western Tarnished Plant Bug Lygus hesperus.</title>
        <authorList>
            <person name="Hull J.J."/>
            <person name="Chaney K."/>
            <person name="Geib S.M."/>
            <person name="Fabrick J.A."/>
            <person name="Brent C.S."/>
            <person name="Walsh D."/>
            <person name="Lavine L.C."/>
        </authorList>
    </citation>
    <scope>NUCLEOTIDE SEQUENCE</scope>
</reference>
<comment type="function">
    <text evidence="5">Probable disulfide isomerase, which participates in the folding of proteins containing disulfide bonds. May act as a dithiol oxidase. Acts as a regulator of endoplasmic reticulum-mitochondria contact sites via its ability to regulate redox signals.</text>
</comment>
<dbReference type="InterPro" id="IPR052250">
    <property type="entry name" value="PDI_TMX3"/>
</dbReference>
<accession>A0A0A9XX35</accession>
<dbReference type="InterPro" id="IPR013766">
    <property type="entry name" value="Thioredoxin_domain"/>
</dbReference>
<keyword evidence="2 6" id="KW-0812">Transmembrane</keyword>
<evidence type="ECO:0000256" key="3">
    <source>
        <dbReference type="ARBA" id="ARBA00022989"/>
    </source>
</evidence>
<dbReference type="Pfam" id="PF13848">
    <property type="entry name" value="Thioredoxin_6"/>
    <property type="match status" value="1"/>
</dbReference>
<evidence type="ECO:0000256" key="1">
    <source>
        <dbReference type="ARBA" id="ARBA00004389"/>
    </source>
</evidence>
<keyword evidence="3 6" id="KW-1133">Transmembrane helix</keyword>
<feature type="chain" id="PRO_5007389540" evidence="7">
    <location>
        <begin position="21"/>
        <end position="427"/>
    </location>
</feature>
<reference evidence="10" key="3">
    <citation type="journal article" date="2016" name="Gigascience">
        <title>De novo construction of an expanded transcriptome assembly for the western tarnished plant bug, Lygus hesperus.</title>
        <authorList>
            <person name="Tassone E.E."/>
            <person name="Geib S.M."/>
            <person name="Hall B."/>
            <person name="Fabrick J.A."/>
            <person name="Brent C.S."/>
            <person name="Hull J.J."/>
        </authorList>
    </citation>
    <scope>NUCLEOTIDE SEQUENCE</scope>
</reference>
<keyword evidence="9" id="KW-0413">Isomerase</keyword>